<keyword evidence="2" id="KW-1185">Reference proteome</keyword>
<dbReference type="GeneID" id="6940664"/>
<evidence type="ECO:0000313" key="2">
    <source>
        <dbReference type="Proteomes" id="UP000002184"/>
    </source>
</evidence>
<gene>
    <name evidence="1" type="primary">66</name>
    <name evidence="1" type="ORF">FRUITLOOP_66</name>
</gene>
<accession>B5U4R5</accession>
<dbReference type="EMBL" id="FJ174690">
    <property type="protein sequence ID" value="ACI12379.1"/>
    <property type="molecule type" value="Genomic_DNA"/>
</dbReference>
<dbReference type="KEGG" id="vg:6940664"/>
<dbReference type="Proteomes" id="UP000002184">
    <property type="component" value="Segment"/>
</dbReference>
<protein>
    <submittedName>
        <fullName evidence="1">Uncharacterized protein</fullName>
    </submittedName>
</protein>
<reference evidence="1 2" key="1">
    <citation type="submission" date="2008-09" db="EMBL/GenBank/DDBJ databases">
        <authorList>
            <person name="Edgar R.H."/>
            <person name="Ko C."/>
            <person name="Bogen T."/>
            <person name="King G."/>
            <person name="Osowick G."/>
            <person name="Jacobs-Sera D."/>
            <person name="Hendrix R.W."/>
            <person name="Hatfull G.F."/>
        </authorList>
    </citation>
    <scope>NUCLEOTIDE SEQUENCE [LARGE SCALE GENOMIC DNA]</scope>
</reference>
<sequence>MNATEDGFEPVGENPEVPARYDAGIASALAAIDRGAVLGIIAGADQVLATNCVDGIRKRRTITLIARDTKRRSDRCLGSTWMTRSLTVSR</sequence>
<evidence type="ECO:0000313" key="1">
    <source>
        <dbReference type="EMBL" id="ACI12379.1"/>
    </source>
</evidence>
<proteinExistence type="predicted"/>
<organism evidence="1 2">
    <name type="scientific">Mycobacterium phage Fruitloop</name>
    <dbReference type="NCBI Taxonomy" id="2914018"/>
    <lineage>
        <taxon>Viruses</taxon>
        <taxon>Duplodnaviria</taxon>
        <taxon>Heunggongvirae</taxon>
        <taxon>Uroviricota</taxon>
        <taxon>Caudoviricetes</taxon>
        <taxon>Gracegardnervirinae</taxon>
        <taxon>Cheoctovirus</taxon>
        <taxon>Cheoctovirus fruitloop</taxon>
        <taxon>Mycobacterium virus Fruitloop</taxon>
    </lineage>
</organism>
<dbReference type="OrthoDB" id="22047at10239"/>
<dbReference type="RefSeq" id="YP_002241751.1">
    <property type="nucleotide sequence ID" value="NC_011288.1"/>
</dbReference>
<name>B5U4R5_9CAUD</name>